<proteinExistence type="inferred from homology"/>
<dbReference type="GO" id="GO:0016887">
    <property type="term" value="F:ATP hydrolysis activity"/>
    <property type="evidence" value="ECO:0007669"/>
    <property type="project" value="InterPro"/>
</dbReference>
<keyword evidence="2 7" id="KW-0963">Cytoplasm</keyword>
<dbReference type="SUPFAM" id="SSF75553">
    <property type="entry name" value="Smc hinge domain"/>
    <property type="match status" value="1"/>
</dbReference>
<evidence type="ECO:0000259" key="8">
    <source>
        <dbReference type="SMART" id="SM00968"/>
    </source>
</evidence>
<dbReference type="GO" id="GO:0006260">
    <property type="term" value="P:DNA replication"/>
    <property type="evidence" value="ECO:0007669"/>
    <property type="project" value="UniProtKB-UniRule"/>
</dbReference>
<keyword evidence="4 7" id="KW-0067">ATP-binding</keyword>
<dbReference type="InterPro" id="IPR003395">
    <property type="entry name" value="RecF/RecN/SMC_N"/>
</dbReference>
<dbReference type="Gene3D" id="3.40.50.300">
    <property type="entry name" value="P-loop containing nucleotide triphosphate hydrolases"/>
    <property type="match status" value="2"/>
</dbReference>
<dbReference type="GO" id="GO:0005737">
    <property type="term" value="C:cytoplasm"/>
    <property type="evidence" value="ECO:0007669"/>
    <property type="project" value="UniProtKB-SubCell"/>
</dbReference>
<dbReference type="GO" id="GO:0007059">
    <property type="term" value="P:chromosome segregation"/>
    <property type="evidence" value="ECO:0007669"/>
    <property type="project" value="UniProtKB-UniRule"/>
</dbReference>
<dbReference type="GO" id="GO:0030261">
    <property type="term" value="P:chromosome condensation"/>
    <property type="evidence" value="ECO:0007669"/>
    <property type="project" value="InterPro"/>
</dbReference>
<dbReference type="GO" id="GO:0005694">
    <property type="term" value="C:chromosome"/>
    <property type="evidence" value="ECO:0007669"/>
    <property type="project" value="InterPro"/>
</dbReference>
<feature type="domain" description="SMC hinge" evidence="8">
    <location>
        <begin position="521"/>
        <end position="637"/>
    </location>
</feature>
<evidence type="ECO:0000256" key="5">
    <source>
        <dbReference type="ARBA" id="ARBA00023054"/>
    </source>
</evidence>
<evidence type="ECO:0000313" key="10">
    <source>
        <dbReference type="Proteomes" id="UP000189857"/>
    </source>
</evidence>
<dbReference type="GO" id="GO:0005524">
    <property type="term" value="F:ATP binding"/>
    <property type="evidence" value="ECO:0007669"/>
    <property type="project" value="UniProtKB-UniRule"/>
</dbReference>
<dbReference type="AlphaFoldDB" id="A0A1T4M5U3"/>
<evidence type="ECO:0000256" key="7">
    <source>
        <dbReference type="HAMAP-Rule" id="MF_01894"/>
    </source>
</evidence>
<gene>
    <name evidence="7" type="primary">smc</name>
    <name evidence="9" type="ORF">SAMN02745110_01127</name>
</gene>
<feature type="coiled-coil region" evidence="7">
    <location>
        <begin position="227"/>
        <end position="387"/>
    </location>
</feature>
<evidence type="ECO:0000256" key="4">
    <source>
        <dbReference type="ARBA" id="ARBA00022840"/>
    </source>
</evidence>
<dbReference type="Pfam" id="PF06470">
    <property type="entry name" value="SMC_hinge"/>
    <property type="match status" value="1"/>
</dbReference>
<evidence type="ECO:0000256" key="2">
    <source>
        <dbReference type="ARBA" id="ARBA00022490"/>
    </source>
</evidence>
<dbReference type="GO" id="GO:0007062">
    <property type="term" value="P:sister chromatid cohesion"/>
    <property type="evidence" value="ECO:0007669"/>
    <property type="project" value="InterPro"/>
</dbReference>
<dbReference type="NCBIfam" id="TIGR02168">
    <property type="entry name" value="SMC_prok_B"/>
    <property type="match status" value="1"/>
</dbReference>
<dbReference type="Gene3D" id="1.20.1060.20">
    <property type="match status" value="1"/>
</dbReference>
<dbReference type="FunFam" id="3.40.50.300:FF:000901">
    <property type="entry name" value="Chromosome partition protein Smc"/>
    <property type="match status" value="1"/>
</dbReference>
<evidence type="ECO:0000256" key="3">
    <source>
        <dbReference type="ARBA" id="ARBA00022741"/>
    </source>
</evidence>
<feature type="coiled-coil region" evidence="7">
    <location>
        <begin position="881"/>
        <end position="915"/>
    </location>
</feature>
<dbReference type="Gene3D" id="3.30.70.1620">
    <property type="match status" value="1"/>
</dbReference>
<dbReference type="Proteomes" id="UP000189857">
    <property type="component" value="Unassembled WGS sequence"/>
</dbReference>
<dbReference type="SUPFAM" id="SSF52540">
    <property type="entry name" value="P-loop containing nucleoside triphosphate hydrolases"/>
    <property type="match status" value="1"/>
</dbReference>
<dbReference type="Pfam" id="PF02463">
    <property type="entry name" value="SMC_N"/>
    <property type="match status" value="1"/>
</dbReference>
<accession>A0A1T4M5U3</accession>
<feature type="binding site" evidence="7">
    <location>
        <begin position="32"/>
        <end position="39"/>
    </location>
    <ligand>
        <name>ATP</name>
        <dbReference type="ChEBI" id="CHEBI:30616"/>
    </ligand>
</feature>
<dbReference type="SMART" id="SM00968">
    <property type="entry name" value="SMC_hinge"/>
    <property type="match status" value="1"/>
</dbReference>
<feature type="coiled-coil region" evidence="7">
    <location>
        <begin position="1010"/>
        <end position="1041"/>
    </location>
</feature>
<comment type="domain">
    <text evidence="7">Contains large globular domains required for ATP hydrolysis at each terminus and a third globular domain forming a flexible hinge near the middle of the molecule. These domains are separated by coiled-coil structures.</text>
</comment>
<sequence length="1191" mass="134736">MYLKSIEVNGFKSFANKIDFKFNNGITAIVGPNGSGKSNVADAVRWVLGEQSAKNLRGAKMEDVIFAGTELRKPQGSAYVAITLDNSDHKLPVDYNEVTVARRVYRSGESEYLINGTVTRLKDVTKLFFDTGIGKEGYSIIGQGKIEQILSGKPEEKRELFDEAAGIVKYKKNKAATEKALLSEHQNLSRVNDILSELEGRVGPLERQSEKARKYLAYKEKLKGLEVSSFLIEIKEINALLEKYEQELKIMNDDSDRLKSEFEHTRQQYDELEKSVEELDAKIEAARNDITDKKLENEKADGEIRVLTEQISSENKNKELIVGEISRIRTEIERLSGELRKYKNDKDNFSSTVSSAEKEVADKKKECDELESKIFAKEEEIENAKGEIIDFINEGGTLKAKVGRYDTMLENISLRKTELRQKYLSLKSDEEKFTEEKKRFADSLRNASELLRDNQEKHKNAENGIKNNTEEAATVKSDITKYNQMVISLRSRHDALVNLTERYEGYGNSIKKVMEQKEKNKGIVGVVADIIKVQSEYEIAIETSLGGSIQNIVTDTDETAKKMIRFLKENKLGRATFLPASKVVAKGSVTPEALKEKGVIGIASKLVTVDSKYQNIVDNLLGRSIVVDNIDNASRIAAKFNQSLRLVTLEGELINPGGSMTGGAFKNQSNLLGRKRELDQLSEDIKKASVKLQEARQKETELLMRRESLKEERDRLNQVIQRQGIEENTLRLSLENATRSLDETLELFEAVKKENIELDEQVKDINVNKDELFDEGKQKENAIEERKSYITTLESEVNSLRESKKHKDEELASLSLKAGNIKQQSGFIDQNIERINNEIERTKGDEKSYLDRLDQSGSNSESFKIKIDELSGIKKSNDKIISENTEKLEALVNEKDKVNKKHKEFLNRREELTAEIGRMDKAIFTCNNNIEKVTEKKDGQINYMWEEYELTYSAASQLVNENSENAADELSRSALKKEIATVKSDIKGLGDVNVNAIEEYKEVSERYNFLSAQRDDIVEAEDNLKNIIAELEKAMKDTFNAKFKDIQEMFQKVFHELFGGGKATLSLVDEEDILESGIIINAQPPGKKLQNMMQLSGGEKSLTAIALLFAIQSLKPSPFCLLDEIEAALDDSNVKRFAKYLDKLTKDTQFIVITHRRGTMESADILYGITMQEKGVSTLVSVNLIEDKLDD</sequence>
<comment type="function">
    <text evidence="7">Required for chromosome condensation and partitioning.</text>
</comment>
<dbReference type="InterPro" id="IPR010935">
    <property type="entry name" value="SMC_hinge"/>
</dbReference>
<comment type="similarity">
    <text evidence="7">Belongs to the SMC family.</text>
</comment>
<evidence type="ECO:0000256" key="6">
    <source>
        <dbReference type="ARBA" id="ARBA00023125"/>
    </source>
</evidence>
<comment type="subcellular location">
    <subcellularLocation>
        <location evidence="1 7">Cytoplasm</location>
    </subcellularLocation>
</comment>
<feature type="coiled-coil region" evidence="7">
    <location>
        <begin position="790"/>
        <end position="852"/>
    </location>
</feature>
<dbReference type="InterPro" id="IPR011890">
    <property type="entry name" value="SMC_prok"/>
</dbReference>
<evidence type="ECO:0000313" key="9">
    <source>
        <dbReference type="EMBL" id="SJZ62390.1"/>
    </source>
</evidence>
<dbReference type="GO" id="GO:0003677">
    <property type="term" value="F:DNA binding"/>
    <property type="evidence" value="ECO:0007669"/>
    <property type="project" value="UniProtKB-UniRule"/>
</dbReference>
<evidence type="ECO:0000256" key="1">
    <source>
        <dbReference type="ARBA" id="ARBA00004496"/>
    </source>
</evidence>
<dbReference type="EMBL" id="FUXA01000006">
    <property type="protein sequence ID" value="SJZ62390.1"/>
    <property type="molecule type" value="Genomic_DNA"/>
</dbReference>
<dbReference type="InterPro" id="IPR024704">
    <property type="entry name" value="SMC"/>
</dbReference>
<name>A0A1T4M5U3_9FIRM</name>
<protein>
    <recommendedName>
        <fullName evidence="7">Chromosome partition protein Smc</fullName>
    </recommendedName>
</protein>
<dbReference type="FunFam" id="3.40.50.300:FF:000984">
    <property type="entry name" value="Chromosome partition protein Smc"/>
    <property type="match status" value="1"/>
</dbReference>
<keyword evidence="6 7" id="KW-0238">DNA-binding</keyword>
<feature type="coiled-coil region" evidence="7">
    <location>
        <begin position="678"/>
        <end position="761"/>
    </location>
</feature>
<dbReference type="InterPro" id="IPR036277">
    <property type="entry name" value="SMC_hinge_sf"/>
</dbReference>
<organism evidence="9 10">
    <name type="scientific">Eubacterium ruminantium</name>
    <dbReference type="NCBI Taxonomy" id="42322"/>
    <lineage>
        <taxon>Bacteria</taxon>
        <taxon>Bacillati</taxon>
        <taxon>Bacillota</taxon>
        <taxon>Clostridia</taxon>
        <taxon>Eubacteriales</taxon>
        <taxon>Eubacteriaceae</taxon>
        <taxon>Eubacterium</taxon>
    </lineage>
</organism>
<feature type="coiled-coil region" evidence="7">
    <location>
        <begin position="444"/>
        <end position="471"/>
    </location>
</feature>
<dbReference type="CDD" id="cd03278">
    <property type="entry name" value="ABC_SMC_barmotin"/>
    <property type="match status" value="1"/>
</dbReference>
<comment type="subunit">
    <text evidence="7">Homodimer.</text>
</comment>
<dbReference type="RefSeq" id="WP_078786957.1">
    <property type="nucleotide sequence ID" value="NZ_FMTO01000004.1"/>
</dbReference>
<dbReference type="HAMAP" id="MF_01894">
    <property type="entry name" value="Smc_prok"/>
    <property type="match status" value="1"/>
</dbReference>
<keyword evidence="5 7" id="KW-0175">Coiled coil</keyword>
<dbReference type="PIRSF" id="PIRSF005719">
    <property type="entry name" value="SMC"/>
    <property type="match status" value="1"/>
</dbReference>
<reference evidence="9 10" key="1">
    <citation type="submission" date="2017-02" db="EMBL/GenBank/DDBJ databases">
        <authorList>
            <person name="Peterson S.W."/>
        </authorList>
    </citation>
    <scope>NUCLEOTIDE SEQUENCE [LARGE SCALE GENOMIC DNA]</scope>
    <source>
        <strain evidence="9 10">ATCC 17233</strain>
    </source>
</reference>
<dbReference type="PANTHER" id="PTHR43977">
    <property type="entry name" value="STRUCTURAL MAINTENANCE OF CHROMOSOMES PROTEIN 3"/>
    <property type="match status" value="1"/>
</dbReference>
<keyword evidence="10" id="KW-1185">Reference proteome</keyword>
<dbReference type="OrthoDB" id="9808768at2"/>
<dbReference type="InterPro" id="IPR027417">
    <property type="entry name" value="P-loop_NTPase"/>
</dbReference>
<keyword evidence="3 7" id="KW-0547">Nucleotide-binding</keyword>